<proteinExistence type="predicted"/>
<keyword evidence="2" id="KW-1185">Reference proteome</keyword>
<comment type="caution">
    <text evidence="1">The sequence shown here is derived from an EMBL/GenBank/DDBJ whole genome shotgun (WGS) entry which is preliminary data.</text>
</comment>
<dbReference type="Proteomes" id="UP000886998">
    <property type="component" value="Unassembled WGS sequence"/>
</dbReference>
<reference evidence="1" key="1">
    <citation type="submission" date="2020-08" db="EMBL/GenBank/DDBJ databases">
        <title>Multicomponent nature underlies the extraordinary mechanical properties of spider dragline silk.</title>
        <authorList>
            <person name="Kono N."/>
            <person name="Nakamura H."/>
            <person name="Mori M."/>
            <person name="Yoshida Y."/>
            <person name="Ohtoshi R."/>
            <person name="Malay A.D."/>
            <person name="Moran D.A.P."/>
            <person name="Tomita M."/>
            <person name="Numata K."/>
            <person name="Arakawa K."/>
        </authorList>
    </citation>
    <scope>NUCLEOTIDE SEQUENCE</scope>
</reference>
<protein>
    <submittedName>
        <fullName evidence="1">Uncharacterized protein</fullName>
    </submittedName>
</protein>
<dbReference type="AlphaFoldDB" id="A0A8X6YDH7"/>
<gene>
    <name evidence="1" type="ORF">TNIN_248341</name>
</gene>
<evidence type="ECO:0000313" key="2">
    <source>
        <dbReference type="Proteomes" id="UP000886998"/>
    </source>
</evidence>
<evidence type="ECO:0000313" key="1">
    <source>
        <dbReference type="EMBL" id="GFY70047.1"/>
    </source>
</evidence>
<name>A0A8X6YDH7_9ARAC</name>
<accession>A0A8X6YDH7</accession>
<dbReference type="OrthoDB" id="6427993at2759"/>
<sequence>MCFPRGLPFLSKLAFVNQEKILLKATERVAQENSNAASSEINGSNSFTKCGISIDGTWQRRDYSSLNGCVSELKQSADLTDSQNEAYNNRFQILNSTHQITLRRGC</sequence>
<organism evidence="1 2">
    <name type="scientific">Trichonephila inaurata madagascariensis</name>
    <dbReference type="NCBI Taxonomy" id="2747483"/>
    <lineage>
        <taxon>Eukaryota</taxon>
        <taxon>Metazoa</taxon>
        <taxon>Ecdysozoa</taxon>
        <taxon>Arthropoda</taxon>
        <taxon>Chelicerata</taxon>
        <taxon>Arachnida</taxon>
        <taxon>Araneae</taxon>
        <taxon>Araneomorphae</taxon>
        <taxon>Entelegynae</taxon>
        <taxon>Araneoidea</taxon>
        <taxon>Nephilidae</taxon>
        <taxon>Trichonephila</taxon>
        <taxon>Trichonephila inaurata</taxon>
    </lineage>
</organism>
<dbReference type="EMBL" id="BMAV01017971">
    <property type="protein sequence ID" value="GFY70047.1"/>
    <property type="molecule type" value="Genomic_DNA"/>
</dbReference>